<comment type="caution">
    <text evidence="2">The sequence shown here is derived from an EMBL/GenBank/DDBJ whole genome shotgun (WGS) entry which is preliminary data.</text>
</comment>
<dbReference type="Proteomes" id="UP000315010">
    <property type="component" value="Unassembled WGS sequence"/>
</dbReference>
<dbReference type="InterPro" id="IPR032675">
    <property type="entry name" value="LRR_dom_sf"/>
</dbReference>
<dbReference type="RefSeq" id="WP_146402111.1">
    <property type="nucleotide sequence ID" value="NZ_SJPJ01000001.1"/>
</dbReference>
<evidence type="ECO:0000256" key="1">
    <source>
        <dbReference type="SAM" id="SignalP"/>
    </source>
</evidence>
<dbReference type="EMBL" id="SJPJ01000001">
    <property type="protein sequence ID" value="TWT84402.1"/>
    <property type="molecule type" value="Genomic_DNA"/>
</dbReference>
<evidence type="ECO:0000313" key="3">
    <source>
        <dbReference type="Proteomes" id="UP000315010"/>
    </source>
</evidence>
<dbReference type="AlphaFoldDB" id="A0A5C5ZAQ2"/>
<gene>
    <name evidence="2" type="ORF">CA13_58800</name>
</gene>
<protein>
    <recommendedName>
        <fullName evidence="4">Leucine Rich repeats (2 copies)</fullName>
    </recommendedName>
</protein>
<keyword evidence="1" id="KW-0732">Signal</keyword>
<dbReference type="SUPFAM" id="SSF52047">
    <property type="entry name" value="RNI-like"/>
    <property type="match status" value="1"/>
</dbReference>
<dbReference type="Gene3D" id="3.80.10.10">
    <property type="entry name" value="Ribonuclease Inhibitor"/>
    <property type="match status" value="2"/>
</dbReference>
<reference evidence="2 3" key="1">
    <citation type="submission" date="2019-02" db="EMBL/GenBank/DDBJ databases">
        <title>Deep-cultivation of Planctomycetes and their phenomic and genomic characterization uncovers novel biology.</title>
        <authorList>
            <person name="Wiegand S."/>
            <person name="Jogler M."/>
            <person name="Boedeker C."/>
            <person name="Pinto D."/>
            <person name="Vollmers J."/>
            <person name="Rivas-Marin E."/>
            <person name="Kohn T."/>
            <person name="Peeters S.H."/>
            <person name="Heuer A."/>
            <person name="Rast P."/>
            <person name="Oberbeckmann S."/>
            <person name="Bunk B."/>
            <person name="Jeske O."/>
            <person name="Meyerdierks A."/>
            <person name="Storesund J.E."/>
            <person name="Kallscheuer N."/>
            <person name="Luecker S."/>
            <person name="Lage O.M."/>
            <person name="Pohl T."/>
            <person name="Merkel B.J."/>
            <person name="Hornburger P."/>
            <person name="Mueller R.-W."/>
            <person name="Bruemmer F."/>
            <person name="Labrenz M."/>
            <person name="Spormann A.M."/>
            <person name="Op Den Camp H."/>
            <person name="Overmann J."/>
            <person name="Amann R."/>
            <person name="Jetten M.S.M."/>
            <person name="Mascher T."/>
            <person name="Medema M.H."/>
            <person name="Devos D.P."/>
            <person name="Kaster A.-K."/>
            <person name="Ovreas L."/>
            <person name="Rohde M."/>
            <person name="Galperin M.Y."/>
            <person name="Jogler C."/>
        </authorList>
    </citation>
    <scope>NUCLEOTIDE SEQUENCE [LARGE SCALE GENOMIC DNA]</scope>
    <source>
        <strain evidence="2 3">CA13</strain>
    </source>
</reference>
<evidence type="ECO:0008006" key="4">
    <source>
        <dbReference type="Google" id="ProtNLM"/>
    </source>
</evidence>
<sequence precursor="true">MKLRYSSRFLLALTAICALLLMWCANAWTLRHSVDDIRSNGGEVTFDRDGGMIRKLCSDLFGPHAAYPVQRIEVRGIHLSPEVLADISQLNSVRRLSIKGARIDNFTLLLICGLGSLKELWFENCVFDKCSAEDITLPRSLTTLRFQSVDIGDRCIVRLCSASKVAELSLKGTNFSIDGLNSLNMPSLTRLSIVATNVQTLPDFGVVEHLPKLSILLIDSNRYPSEVIDRFESKTGINVVETN</sequence>
<feature type="signal peptide" evidence="1">
    <location>
        <begin position="1"/>
        <end position="27"/>
    </location>
</feature>
<organism evidence="2 3">
    <name type="scientific">Novipirellula herctigrandis</name>
    <dbReference type="NCBI Taxonomy" id="2527986"/>
    <lineage>
        <taxon>Bacteria</taxon>
        <taxon>Pseudomonadati</taxon>
        <taxon>Planctomycetota</taxon>
        <taxon>Planctomycetia</taxon>
        <taxon>Pirellulales</taxon>
        <taxon>Pirellulaceae</taxon>
        <taxon>Novipirellula</taxon>
    </lineage>
</organism>
<accession>A0A5C5ZAQ2</accession>
<evidence type="ECO:0000313" key="2">
    <source>
        <dbReference type="EMBL" id="TWT84402.1"/>
    </source>
</evidence>
<feature type="chain" id="PRO_5023019949" description="Leucine Rich repeats (2 copies)" evidence="1">
    <location>
        <begin position="28"/>
        <end position="243"/>
    </location>
</feature>
<name>A0A5C5ZAQ2_9BACT</name>
<proteinExistence type="predicted"/>
<keyword evidence="3" id="KW-1185">Reference proteome</keyword>